<name>A0AAN8UXF1_9MAGN</name>
<evidence type="ECO:0000313" key="3">
    <source>
        <dbReference type="Proteomes" id="UP001370490"/>
    </source>
</evidence>
<dbReference type="EMBL" id="JBAMMX010000022">
    <property type="protein sequence ID" value="KAK6918637.1"/>
    <property type="molecule type" value="Genomic_DNA"/>
</dbReference>
<feature type="region of interest" description="Disordered" evidence="1">
    <location>
        <begin position="1"/>
        <end position="201"/>
    </location>
</feature>
<feature type="compositionally biased region" description="Basic residues" evidence="1">
    <location>
        <begin position="153"/>
        <end position="162"/>
    </location>
</feature>
<evidence type="ECO:0000256" key="1">
    <source>
        <dbReference type="SAM" id="MobiDB-lite"/>
    </source>
</evidence>
<dbReference type="PANTHER" id="PTHR33130:SF40">
    <property type="entry name" value="CHROMOGRANIN (DUF1639)"/>
    <property type="match status" value="1"/>
</dbReference>
<feature type="compositionally biased region" description="Basic and acidic residues" evidence="1">
    <location>
        <begin position="127"/>
        <end position="137"/>
    </location>
</feature>
<reference evidence="2 3" key="1">
    <citation type="submission" date="2023-12" db="EMBL/GenBank/DDBJ databases">
        <title>A high-quality genome assembly for Dillenia turbinata (Dilleniales).</title>
        <authorList>
            <person name="Chanderbali A."/>
        </authorList>
    </citation>
    <scope>NUCLEOTIDE SEQUENCE [LARGE SCALE GENOMIC DNA]</scope>
    <source>
        <strain evidence="2">LSX21</strain>
        <tissue evidence="2">Leaf</tissue>
    </source>
</reference>
<keyword evidence="3" id="KW-1185">Reference proteome</keyword>
<dbReference type="Pfam" id="PF07797">
    <property type="entry name" value="DUF1639"/>
    <property type="match status" value="1"/>
</dbReference>
<sequence>MSAAPTHSKPLHNFSFPEPQWNTSSNGNASNAVNNEGQNHYSYSRRVGGSNSEQKGPERRQHEEEEVVAMERPESETPKTDSSSENVQEAKSPATETPKPASAKILIRLKTKVPKPTEDCSIAAAVKEVKEKEKENEEKEGEESEQQKTWNFRPRRASRAKRTHGEAPMTRATGLPEDSKTPVSQRPAKNRSEGKSADKKEKEKVRFDFSLTLTREEIEEDLFLMTGSRPSRKPKRRPKSVQNRLDNLAPGSWLHTITPDSYKVYSNSRKINLVSACCTFRMDIIFPSEDQKKLRSDFCCSHLKVWLLLSSVEAGRLQDLILIVKPSHPQSLDCLPKFRLSLTLNEEKEERKSAPDYLYC</sequence>
<dbReference type="PANTHER" id="PTHR33130">
    <property type="entry name" value="PUTATIVE (DUF1639)-RELATED"/>
    <property type="match status" value="1"/>
</dbReference>
<dbReference type="InterPro" id="IPR012438">
    <property type="entry name" value="DUF1639"/>
</dbReference>
<protein>
    <submittedName>
        <fullName evidence="2">Uncharacterized protein</fullName>
    </submittedName>
</protein>
<gene>
    <name evidence="2" type="ORF">RJ641_017059</name>
</gene>
<proteinExistence type="predicted"/>
<feature type="compositionally biased region" description="Low complexity" evidence="1">
    <location>
        <begin position="22"/>
        <end position="35"/>
    </location>
</feature>
<dbReference type="Proteomes" id="UP001370490">
    <property type="component" value="Unassembled WGS sequence"/>
</dbReference>
<accession>A0AAN8UXF1</accession>
<feature type="compositionally biased region" description="Basic and acidic residues" evidence="1">
    <location>
        <begin position="55"/>
        <end position="79"/>
    </location>
</feature>
<feature type="compositionally biased region" description="Polar residues" evidence="1">
    <location>
        <begin position="80"/>
        <end position="89"/>
    </location>
</feature>
<dbReference type="AlphaFoldDB" id="A0AAN8UXF1"/>
<comment type="caution">
    <text evidence="2">The sequence shown here is derived from an EMBL/GenBank/DDBJ whole genome shotgun (WGS) entry which is preliminary data.</text>
</comment>
<feature type="compositionally biased region" description="Basic and acidic residues" evidence="1">
    <location>
        <begin position="190"/>
        <end position="201"/>
    </location>
</feature>
<evidence type="ECO:0000313" key="2">
    <source>
        <dbReference type="EMBL" id="KAK6918637.1"/>
    </source>
</evidence>
<organism evidence="2 3">
    <name type="scientific">Dillenia turbinata</name>
    <dbReference type="NCBI Taxonomy" id="194707"/>
    <lineage>
        <taxon>Eukaryota</taxon>
        <taxon>Viridiplantae</taxon>
        <taxon>Streptophyta</taxon>
        <taxon>Embryophyta</taxon>
        <taxon>Tracheophyta</taxon>
        <taxon>Spermatophyta</taxon>
        <taxon>Magnoliopsida</taxon>
        <taxon>eudicotyledons</taxon>
        <taxon>Gunneridae</taxon>
        <taxon>Pentapetalae</taxon>
        <taxon>Dilleniales</taxon>
        <taxon>Dilleniaceae</taxon>
        <taxon>Dillenia</taxon>
    </lineage>
</organism>